<proteinExistence type="predicted"/>
<dbReference type="OrthoDB" id="425082at2759"/>
<protein>
    <recommendedName>
        <fullName evidence="4">Flagellar associated protein</fullName>
    </recommendedName>
</protein>
<name>A0A1Y1IF65_KLENI</name>
<evidence type="ECO:0000313" key="2">
    <source>
        <dbReference type="EMBL" id="GAQ87731.1"/>
    </source>
</evidence>
<dbReference type="InterPro" id="IPR032727">
    <property type="entry name" value="CLAMP"/>
</dbReference>
<dbReference type="EMBL" id="DF237322">
    <property type="protein sequence ID" value="GAQ87731.1"/>
    <property type="molecule type" value="Genomic_DNA"/>
</dbReference>
<feature type="coiled-coil region" evidence="1">
    <location>
        <begin position="167"/>
        <end position="243"/>
    </location>
</feature>
<evidence type="ECO:0008006" key="4">
    <source>
        <dbReference type="Google" id="ProtNLM"/>
    </source>
</evidence>
<keyword evidence="3" id="KW-1185">Reference proteome</keyword>
<dbReference type="Pfam" id="PF14769">
    <property type="entry name" value="CLAMP"/>
    <property type="match status" value="1"/>
</dbReference>
<gene>
    <name evidence="2" type="ORF">KFL_003730080</name>
</gene>
<sequence length="258" mass="29344">MEGKQVVEVAQYSSLSDRRRCLASILGFDEKTGSGSTESIALDLLLHLFQFCTQAGLEPSQTSAVLKIVKATHERSVLERLTPERSFAYFKSLLLGYSVQRPPFSAGILPLEHVKLLTEHVIRTYFKHYKLYQYAFTQRCTLTIACTSLLDDGLEEAPLLQPLAEAMSQVEWDLKLEEARKEAEERENQLRAEKQAADERARQEEIEAAYRAAIPDEVTEKVRLALEQQLPELRGQLEKKMQEREQALLAKLAALQVH</sequence>
<reference evidence="2 3" key="1">
    <citation type="journal article" date="2014" name="Nat. Commun.">
        <title>Klebsormidium flaccidum genome reveals primary factors for plant terrestrial adaptation.</title>
        <authorList>
            <person name="Hori K."/>
            <person name="Maruyama F."/>
            <person name="Fujisawa T."/>
            <person name="Togashi T."/>
            <person name="Yamamoto N."/>
            <person name="Seo M."/>
            <person name="Sato S."/>
            <person name="Yamada T."/>
            <person name="Mori H."/>
            <person name="Tajima N."/>
            <person name="Moriyama T."/>
            <person name="Ikeuchi M."/>
            <person name="Watanabe M."/>
            <person name="Wada H."/>
            <person name="Kobayashi K."/>
            <person name="Saito M."/>
            <person name="Masuda T."/>
            <person name="Sasaki-Sekimoto Y."/>
            <person name="Mashiguchi K."/>
            <person name="Awai K."/>
            <person name="Shimojima M."/>
            <person name="Masuda S."/>
            <person name="Iwai M."/>
            <person name="Nobusawa T."/>
            <person name="Narise T."/>
            <person name="Kondo S."/>
            <person name="Saito H."/>
            <person name="Sato R."/>
            <person name="Murakawa M."/>
            <person name="Ihara Y."/>
            <person name="Oshima-Yamada Y."/>
            <person name="Ohtaka K."/>
            <person name="Satoh M."/>
            <person name="Sonobe K."/>
            <person name="Ishii M."/>
            <person name="Ohtani R."/>
            <person name="Kanamori-Sato M."/>
            <person name="Honoki R."/>
            <person name="Miyazaki D."/>
            <person name="Mochizuki H."/>
            <person name="Umetsu J."/>
            <person name="Higashi K."/>
            <person name="Shibata D."/>
            <person name="Kamiya Y."/>
            <person name="Sato N."/>
            <person name="Nakamura Y."/>
            <person name="Tabata S."/>
            <person name="Ida S."/>
            <person name="Kurokawa K."/>
            <person name="Ohta H."/>
        </authorList>
    </citation>
    <scope>NUCLEOTIDE SEQUENCE [LARGE SCALE GENOMIC DNA]</scope>
    <source>
        <strain evidence="2 3">NIES-2285</strain>
    </source>
</reference>
<evidence type="ECO:0000313" key="3">
    <source>
        <dbReference type="Proteomes" id="UP000054558"/>
    </source>
</evidence>
<dbReference type="PANTHER" id="PTHR28457">
    <property type="entry name" value="COILED-COIL DOMAIN-CONTAINING PROTEIN 189"/>
    <property type="match status" value="1"/>
</dbReference>
<organism evidence="2 3">
    <name type="scientific">Klebsormidium nitens</name>
    <name type="common">Green alga</name>
    <name type="synonym">Ulothrix nitens</name>
    <dbReference type="NCBI Taxonomy" id="105231"/>
    <lineage>
        <taxon>Eukaryota</taxon>
        <taxon>Viridiplantae</taxon>
        <taxon>Streptophyta</taxon>
        <taxon>Klebsormidiophyceae</taxon>
        <taxon>Klebsormidiales</taxon>
        <taxon>Klebsormidiaceae</taxon>
        <taxon>Klebsormidium</taxon>
    </lineage>
</organism>
<dbReference type="Proteomes" id="UP000054558">
    <property type="component" value="Unassembled WGS sequence"/>
</dbReference>
<evidence type="ECO:0000256" key="1">
    <source>
        <dbReference type="SAM" id="Coils"/>
    </source>
</evidence>
<accession>A0A1Y1IF65</accession>
<dbReference type="AlphaFoldDB" id="A0A1Y1IF65"/>
<dbReference type="STRING" id="105231.A0A1Y1IF65"/>
<dbReference type="PANTHER" id="PTHR28457:SF1">
    <property type="entry name" value="CILIA- AND FLAGELLA-ASSOCIATED PROTEIN 119"/>
    <property type="match status" value="1"/>
</dbReference>
<dbReference type="OMA" id="QTYIKTQ"/>
<keyword evidence="1" id="KW-0175">Coiled coil</keyword>